<reference evidence="1" key="2">
    <citation type="journal article" date="2021" name="PeerJ">
        <title>Extensive microbial diversity within the chicken gut microbiome revealed by metagenomics and culture.</title>
        <authorList>
            <person name="Gilroy R."/>
            <person name="Ravi A."/>
            <person name="Getino M."/>
            <person name="Pursley I."/>
            <person name="Horton D.L."/>
            <person name="Alikhan N.F."/>
            <person name="Baker D."/>
            <person name="Gharbi K."/>
            <person name="Hall N."/>
            <person name="Watson M."/>
            <person name="Adriaenssens E.M."/>
            <person name="Foster-Nyarko E."/>
            <person name="Jarju S."/>
            <person name="Secka A."/>
            <person name="Antonio M."/>
            <person name="Oren A."/>
            <person name="Chaudhuri R.R."/>
            <person name="La Ragione R."/>
            <person name="Hildebrand F."/>
            <person name="Pallen M.J."/>
        </authorList>
    </citation>
    <scope>NUCLEOTIDE SEQUENCE</scope>
    <source>
        <strain evidence="1">ChiGjej1B1-1684</strain>
    </source>
</reference>
<dbReference type="AlphaFoldDB" id="A0A9D1S837"/>
<sequence length="294" mass="34105">MSELSLHERFAIIALNGLQVETMTVAKKLAVRGIMAAEILEKYLNEDSLSKQVDMDFRKILISSKRKLKSAEERFTKELKEKGLLSVIPSILNCDMYYVTSGVEVSEYLCDGAEYTRQTEGIRAELLEDGEISSEIIFLWWLMRESSCFYDLFSPLEIDKITQRLNEIHLNSKVAKELFNLKLQRKTEQIYAKYLKKKHEIFTTALGTGFLFIVPFFERKESVFIDVEQWFSDKDKRLSSVLDRFALKGHVVSVIRTGQTPLIKVDNIYYECIPTQVVVKVPIQGVRLRRYVMT</sequence>
<gene>
    <name evidence="1" type="ORF">IAD22_05435</name>
</gene>
<evidence type="ECO:0000313" key="2">
    <source>
        <dbReference type="Proteomes" id="UP000824118"/>
    </source>
</evidence>
<accession>A0A9D1S837</accession>
<name>A0A9D1S837_9FIRM</name>
<organism evidence="1 2">
    <name type="scientific">Candidatus Limousia pullorum</name>
    <dbReference type="NCBI Taxonomy" id="2840860"/>
    <lineage>
        <taxon>Bacteria</taxon>
        <taxon>Bacillati</taxon>
        <taxon>Bacillota</taxon>
        <taxon>Clostridia</taxon>
        <taxon>Eubacteriales</taxon>
        <taxon>Oscillospiraceae</taxon>
        <taxon>Oscillospiraceae incertae sedis</taxon>
        <taxon>Candidatus Limousia</taxon>
    </lineage>
</organism>
<proteinExistence type="predicted"/>
<evidence type="ECO:0000313" key="1">
    <source>
        <dbReference type="EMBL" id="HIU50436.1"/>
    </source>
</evidence>
<dbReference type="EMBL" id="DVNG01000081">
    <property type="protein sequence ID" value="HIU50436.1"/>
    <property type="molecule type" value="Genomic_DNA"/>
</dbReference>
<reference evidence="1" key="1">
    <citation type="submission" date="2020-10" db="EMBL/GenBank/DDBJ databases">
        <authorList>
            <person name="Gilroy R."/>
        </authorList>
    </citation>
    <scope>NUCLEOTIDE SEQUENCE</scope>
    <source>
        <strain evidence="1">ChiGjej1B1-1684</strain>
    </source>
</reference>
<comment type="caution">
    <text evidence="1">The sequence shown here is derived from an EMBL/GenBank/DDBJ whole genome shotgun (WGS) entry which is preliminary data.</text>
</comment>
<dbReference type="Proteomes" id="UP000824118">
    <property type="component" value="Unassembled WGS sequence"/>
</dbReference>
<protein>
    <submittedName>
        <fullName evidence="1">Uncharacterized protein</fullName>
    </submittedName>
</protein>